<organism evidence="5 6">
    <name type="scientific">Candidatus Faecivivens stercoravium</name>
    <dbReference type="NCBI Taxonomy" id="2840803"/>
    <lineage>
        <taxon>Bacteria</taxon>
        <taxon>Bacillati</taxon>
        <taxon>Bacillota</taxon>
        <taxon>Clostridia</taxon>
        <taxon>Eubacteriales</taxon>
        <taxon>Oscillospiraceae</taxon>
        <taxon>Oscillospiraceae incertae sedis</taxon>
        <taxon>Candidatus Faecivivens</taxon>
    </lineage>
</organism>
<sequence length="331" mass="36307">MKVTIYDVAREAGLSIATVSRVINGKGGVTPKSERKIRDAIAKLGYLPDASAQGLASSLVNTIGLVLQGSVSSSYYIQFLDGAEHAARERGFDVLLTSPYGTPEAFSKSIRTRHKVDGVLFTGVTEYIQPLYDAGFPVCYAGPRISWDLRRGHVYGGFGGYRKEALSLLLSRGCQKIVYFETMINLVKTTEVRNREVIEDFVISNGLSPEQVIYIQVETAQCEQAYRKLREMFSAPDRPDGIFVVDGQVASPVYTLLSQCGLRIPEDVKVVSSIQSPSEGSLLQPGLTAYLVNSYKMGYNAAVKLIQMVQGGVPDENLTYVPYDFIERGSV</sequence>
<evidence type="ECO:0000313" key="6">
    <source>
        <dbReference type="Proteomes" id="UP000824241"/>
    </source>
</evidence>
<dbReference type="GO" id="GO:0000976">
    <property type="term" value="F:transcription cis-regulatory region binding"/>
    <property type="evidence" value="ECO:0007669"/>
    <property type="project" value="TreeGrafter"/>
</dbReference>
<comment type="caution">
    <text evidence="5">The sequence shown here is derived from an EMBL/GenBank/DDBJ whole genome shotgun (WGS) entry which is preliminary data.</text>
</comment>
<evidence type="ECO:0000259" key="4">
    <source>
        <dbReference type="PROSITE" id="PS50932"/>
    </source>
</evidence>
<dbReference type="SUPFAM" id="SSF53822">
    <property type="entry name" value="Periplasmic binding protein-like I"/>
    <property type="match status" value="1"/>
</dbReference>
<keyword evidence="1" id="KW-0805">Transcription regulation</keyword>
<dbReference type="Pfam" id="PF00356">
    <property type="entry name" value="LacI"/>
    <property type="match status" value="1"/>
</dbReference>
<dbReference type="SUPFAM" id="SSF47413">
    <property type="entry name" value="lambda repressor-like DNA-binding domains"/>
    <property type="match status" value="1"/>
</dbReference>
<evidence type="ECO:0000256" key="2">
    <source>
        <dbReference type="ARBA" id="ARBA00023125"/>
    </source>
</evidence>
<dbReference type="InterPro" id="IPR046335">
    <property type="entry name" value="LacI/GalR-like_sensor"/>
</dbReference>
<evidence type="ECO:0000256" key="1">
    <source>
        <dbReference type="ARBA" id="ARBA00023015"/>
    </source>
</evidence>
<name>A0A9D1DWW4_9FIRM</name>
<dbReference type="Gene3D" id="1.10.260.40">
    <property type="entry name" value="lambda repressor-like DNA-binding domains"/>
    <property type="match status" value="1"/>
</dbReference>
<feature type="domain" description="HTH lacI-type" evidence="4">
    <location>
        <begin position="3"/>
        <end position="57"/>
    </location>
</feature>
<dbReference type="InterPro" id="IPR010982">
    <property type="entry name" value="Lambda_DNA-bd_dom_sf"/>
</dbReference>
<dbReference type="CDD" id="cd01392">
    <property type="entry name" value="HTH_LacI"/>
    <property type="match status" value="1"/>
</dbReference>
<dbReference type="PROSITE" id="PS50932">
    <property type="entry name" value="HTH_LACI_2"/>
    <property type="match status" value="1"/>
</dbReference>
<dbReference type="PRINTS" id="PR00036">
    <property type="entry name" value="HTHLACI"/>
</dbReference>
<reference evidence="5" key="2">
    <citation type="journal article" date="2021" name="PeerJ">
        <title>Extensive microbial diversity within the chicken gut microbiome revealed by metagenomics and culture.</title>
        <authorList>
            <person name="Gilroy R."/>
            <person name="Ravi A."/>
            <person name="Getino M."/>
            <person name="Pursley I."/>
            <person name="Horton D.L."/>
            <person name="Alikhan N.F."/>
            <person name="Baker D."/>
            <person name="Gharbi K."/>
            <person name="Hall N."/>
            <person name="Watson M."/>
            <person name="Adriaenssens E.M."/>
            <person name="Foster-Nyarko E."/>
            <person name="Jarju S."/>
            <person name="Secka A."/>
            <person name="Antonio M."/>
            <person name="Oren A."/>
            <person name="Chaudhuri R.R."/>
            <person name="La Ragione R."/>
            <person name="Hildebrand F."/>
            <person name="Pallen M.J."/>
        </authorList>
    </citation>
    <scope>NUCLEOTIDE SEQUENCE</scope>
    <source>
        <strain evidence="5">CHK189-12415</strain>
    </source>
</reference>
<gene>
    <name evidence="5" type="ORF">IAB37_02975</name>
</gene>
<dbReference type="SMART" id="SM00354">
    <property type="entry name" value="HTH_LACI"/>
    <property type="match status" value="1"/>
</dbReference>
<evidence type="ECO:0000313" key="5">
    <source>
        <dbReference type="EMBL" id="HIR60522.1"/>
    </source>
</evidence>
<dbReference type="Pfam" id="PF13377">
    <property type="entry name" value="Peripla_BP_3"/>
    <property type="match status" value="1"/>
</dbReference>
<dbReference type="EMBL" id="DVHA01000099">
    <property type="protein sequence ID" value="HIR60522.1"/>
    <property type="molecule type" value="Genomic_DNA"/>
</dbReference>
<dbReference type="AlphaFoldDB" id="A0A9D1DWW4"/>
<dbReference type="CDD" id="cd06267">
    <property type="entry name" value="PBP1_LacI_sugar_binding-like"/>
    <property type="match status" value="1"/>
</dbReference>
<dbReference type="GO" id="GO:0003700">
    <property type="term" value="F:DNA-binding transcription factor activity"/>
    <property type="evidence" value="ECO:0007669"/>
    <property type="project" value="TreeGrafter"/>
</dbReference>
<keyword evidence="3" id="KW-0804">Transcription</keyword>
<proteinExistence type="predicted"/>
<dbReference type="PANTHER" id="PTHR30146">
    <property type="entry name" value="LACI-RELATED TRANSCRIPTIONAL REPRESSOR"/>
    <property type="match status" value="1"/>
</dbReference>
<accession>A0A9D1DWW4</accession>
<dbReference type="InterPro" id="IPR028082">
    <property type="entry name" value="Peripla_BP_I"/>
</dbReference>
<protein>
    <submittedName>
        <fullName evidence="5">LacI family DNA-binding transcriptional regulator</fullName>
    </submittedName>
</protein>
<keyword evidence="2 5" id="KW-0238">DNA-binding</keyword>
<dbReference type="PANTHER" id="PTHR30146:SF109">
    <property type="entry name" value="HTH-TYPE TRANSCRIPTIONAL REGULATOR GALS"/>
    <property type="match status" value="1"/>
</dbReference>
<reference evidence="5" key="1">
    <citation type="submission" date="2020-10" db="EMBL/GenBank/DDBJ databases">
        <authorList>
            <person name="Gilroy R."/>
        </authorList>
    </citation>
    <scope>NUCLEOTIDE SEQUENCE</scope>
    <source>
        <strain evidence="5">CHK189-12415</strain>
    </source>
</reference>
<dbReference type="Gene3D" id="3.40.50.2300">
    <property type="match status" value="2"/>
</dbReference>
<evidence type="ECO:0000256" key="3">
    <source>
        <dbReference type="ARBA" id="ARBA00023163"/>
    </source>
</evidence>
<dbReference type="InterPro" id="IPR000843">
    <property type="entry name" value="HTH_LacI"/>
</dbReference>
<dbReference type="Proteomes" id="UP000824241">
    <property type="component" value="Unassembled WGS sequence"/>
</dbReference>